<feature type="compositionally biased region" description="Low complexity" evidence="16">
    <location>
        <begin position="2672"/>
        <end position="2693"/>
    </location>
</feature>
<sequence length="2723" mass="297461">MVVSATDPDCGVNAMVNYTIGDGFKRFKEFEIRPMTGDICISGQLDHETRAVYEFPVVATDRGGLSTTAAVKIQLLDVNDNRPTFYPQQYNVSLREQHRSSSSPVVVVVATDKDAGIYGQVTYEIVGGNDAGIFRINGKSGEIFVKQPLSKATPMYHINVSARDGAGLRSVVDAEVAISVIDTNQEPPIFEKPRYIFGANESVSQGTVVGGGEVRYNIYSGDPNGYFSIDSLSGMLSTASPLDHESHPFVLLNVLATAGNPPTYGHTQVNISIYDVNDNAPEFDVNSVKISVRENAELNIAIYATHATDHDSGDNGVITYTLVQNPGNVFIIEEVSVEPPRMDQGILKLTEQLDYEDVQKYTVVIGAHDQGVPRLSSNLTVNLEVQDVNDNPPVFDKTSYVVSVLESLPANSQFLQVTAVDLDTGNNARLTYTIREKEFENIFGIFPNSGSLYLKEVLDRETRDRYVLTVVATDNGTPVSTASTTVTINVLDANDNTPSFSRQVYEFTVEENLDSGAVVGSVTAEDRDLGNNASLRFSLTPADGSFQINPVTGEIVTRVALDRELKAVYEVTAEVHDEGRPPRHARATVRVLVTDVNDNSPTFIEPREPSVSVREEQPAGTEVLQVRATDRDEGNNASITYSFITSDDNDDDSAFNINPTTGVITTTKILDHEVKQVYRVTVLASDQGNPPKNVTKVIQIEVLDLNDNRPTFPASSMVFKVKEGVKVGEEVGSVIAVDRDAGENGRVTYTILTGNTYGTFDINKTTGQVFTAKQVDYELATEYMLQVKAVDSSATNPQSSIINVKIEVQDENDQSPIFKDDPIIFSISENTVIGTPVWNFTATDLDSGDNGYVQYSLTQQRPKKVFKLDSTTGMLTLMAPLDHEEHQEYTLVVTAADQPRDETHSRQASVTARILIEDYNDNSPKFVSRGRVDIMEDEPRGYPVLHVIATDEDSRDNGRVTYIISSGNEDASFALHYETGVLSIVKALDRERATQYRLNVTASDHGQPPRSAAQVIEVFIEDVNDNPPKFSQPVYRANVSEGAPPGTSVIRVTASDRDHGTNSNLTYIIPAGIGDNKFRINPATGAIHTVATLDREEKDQFTLTVYVRDGSFPAQYDTASVLVTLTDVNDHAPEFRDSCYPLRVPENTDLSVIHTVLATDRDAGLNGKVRYSITDGNVNNKFSIGSYSGQLSSRPLDREAHAKYFLVITAEDRASSALRGICNITITVEDQNDNDPKFSQNRYTSTLPEDALPDTTVLTVRAVDEDHGENARITYSLSNETQWLFKIDNETGVITTAGYFDREKQNVYTFEVRATDGGRYDSRSEKAQVQITITDVNDNKPVFTQYPFTVDVPVYSQPGHQLLQVSATDKDEGVNADIVFSLVDEPANNKFRITPETGIVTATSQLGLESGRIFHLEVVAQDRGRPPQSSTGLVEIRVGDATSATTLQFQNFTYSAELGENAPAGSDVVKVGAFRSDRRKQRIAYSFGSGNEDHIFDINSNNGLIRVRDPRRLDYETIPRMRLIVVAQAEGETPLYAYTSVWITLVDMNDNAPRFTQDRYVSSVWEGYNKGAYVMQVSATDDDTGVNANIVYHIVDGNHDNAFVIDPPFSGIVKTNIVLDREIRDAYKLTIIATDEGVPQLTGTCTLRINIVDANDNQPTFPPHSIVQVSEGAEVGTVITTITANDVDTNPAITYNFAADGNPHNMFSIDKFSGKITLAVPLDHEARAEYMLQVEASDTAHVATTSITVQVVDENDNSPIFTQQAYQVALPELSVSGTSVIRVNATDADAGNNARVSYSLGTSSDGGFYISERTGVIFTNSSIHYNPRHPVIQLVVTARDGGRPSLAAVAAVRIQVTDVNDNAPKFSREVYTAHVSEDAPRGHPVTRVSASDMDESRHNRNIDYRLVGGNELGAFQITSSTGEIILVKRLDREEWAEFRLVALATDRGRPARNATAEVIITVDDVNDHAPIFNQSEYAVTVSESLSLGASVLQVLASDNDAGDNARINYDITSGNDRQVFALDSETGVVTLREALDYDSVAEYRFIVRATDSNRHHPLSALATVHITLEDENDNAPQFPVDKYLEFVGENAPVGTSVFTAHANDADRGQYGALNYSIPGGKDMDKFSVDYKTGVVVTKAMFDYEDKQAYSFLLRAIDAGGKSSVVTVQVNVDSQDEFAPEFLERNYFFPIPPNMEVGMVVGRVEATDKDEGPDGRVFYSLRTSSNTFKINRTSGEITVRRTGAGEEGLTRLEVVATSGLVGSLSAVAVAEVSVGGKNGTWNNTTPPTTGGQDSGGLATWAIGLLIALIFLVIIFGGAFLFLYRRNIRARKPAMADQFDTSFDTIDIRPPPTPQPDLSQYPPRYNDLPHYDHHGERSHHHGNTTSEMSEQSQSASSGRGSADDNEDVEDEEIRMINEGPLIQQQKLRERLGLPDSGIRDDDNMSDVSVHNTQEYLARLGIDTTKSESTKGSQDLAHSMESMHMFDDEGGGEADGMDISNLIYAKLNEVTPEEESSIMDGTRAFGFGDESQPSMTGSLSSIVHSEEELQGSYNWDYLLDWGPQYQPLAHVFSEIARLKDDSAPNYSREPMKKTLNPQVKTIPPPLLTSVAPRSIAPVALSSVRTSQLTLPSLPRSPISHESSFTSPAMSPSFSPSLSPLATRSPSISPLMTPGSVSHTTSPAAAAAAAQTSATSTPHHGRPVGQRPGPTGLMAGASSGSETELRI</sequence>
<dbReference type="InterPro" id="IPR020894">
    <property type="entry name" value="Cadherin_CS"/>
</dbReference>
<dbReference type="FunFam" id="2.60.40.60:FF:000116">
    <property type="entry name" value="Dachsous cadherin-related 2"/>
    <property type="match status" value="1"/>
</dbReference>
<feature type="domain" description="Cadherin" evidence="18">
    <location>
        <begin position="501"/>
        <end position="603"/>
    </location>
</feature>
<evidence type="ECO:0000256" key="7">
    <source>
        <dbReference type="ARBA" id="ARBA00022837"/>
    </source>
</evidence>
<dbReference type="PANTHER" id="PTHR24025">
    <property type="entry name" value="DESMOGLEIN FAMILY MEMBER"/>
    <property type="match status" value="1"/>
</dbReference>
<evidence type="ECO:0000256" key="6">
    <source>
        <dbReference type="ARBA" id="ARBA00022737"/>
    </source>
</evidence>
<evidence type="ECO:0000256" key="9">
    <source>
        <dbReference type="ARBA" id="ARBA00022989"/>
    </source>
</evidence>
<dbReference type="PROSITE" id="PS00232">
    <property type="entry name" value="CADHERIN_1"/>
    <property type="match status" value="13"/>
</dbReference>
<feature type="compositionally biased region" description="Low complexity" evidence="16">
    <location>
        <begin position="2639"/>
        <end position="2659"/>
    </location>
</feature>
<dbReference type="FunFam" id="2.60.40.60:FF:000353">
    <property type="entry name" value="Dachsous, isoform B"/>
    <property type="match status" value="1"/>
</dbReference>
<dbReference type="FunFam" id="2.60.40.60:FF:000140">
    <property type="entry name" value="Dachsous cadherin-related 1"/>
    <property type="match status" value="1"/>
</dbReference>
<comment type="function">
    <text evidence="15">Cadherins are calcium-dependent cell adhesion proteins.</text>
</comment>
<feature type="domain" description="Cadherin" evidence="18">
    <location>
        <begin position="211"/>
        <end position="283"/>
    </location>
</feature>
<dbReference type="FunFam" id="2.60.40.60:FF:000081">
    <property type="entry name" value="protocadherin Fat 4"/>
    <property type="match status" value="1"/>
</dbReference>
<dbReference type="GO" id="GO:0048731">
    <property type="term" value="P:system development"/>
    <property type="evidence" value="ECO:0007669"/>
    <property type="project" value="UniProtKB-ARBA"/>
</dbReference>
<dbReference type="InterPro" id="IPR015919">
    <property type="entry name" value="Cadherin-like_sf"/>
</dbReference>
<dbReference type="InterPro" id="IPR027397">
    <property type="entry name" value="Catenin-bd_sf"/>
</dbReference>
<dbReference type="SMART" id="SM00112">
    <property type="entry name" value="CA"/>
    <property type="match status" value="22"/>
</dbReference>
<protein>
    <submittedName>
        <fullName evidence="19">Dachsous-like</fullName>
    </submittedName>
</protein>
<dbReference type="SUPFAM" id="SSF49313">
    <property type="entry name" value="Cadherin-like"/>
    <property type="match status" value="22"/>
</dbReference>
<dbReference type="FunFam" id="2.60.40.60:FF:000020">
    <property type="entry name" value="Dachsous cadherin-related 1b"/>
    <property type="match status" value="7"/>
</dbReference>
<dbReference type="GO" id="GO:0005509">
    <property type="term" value="F:calcium ion binding"/>
    <property type="evidence" value="ECO:0007669"/>
    <property type="project" value="UniProtKB-UniRule"/>
</dbReference>
<feature type="domain" description="Cadherin" evidence="18">
    <location>
        <begin position="605"/>
        <end position="712"/>
    </location>
</feature>
<feature type="compositionally biased region" description="Polar residues" evidence="16">
    <location>
        <begin position="2714"/>
        <end position="2723"/>
    </location>
</feature>
<dbReference type="FunFam" id="2.60.40.60:FF:000039">
    <property type="entry name" value="FAT atypical cadherin 3"/>
    <property type="match status" value="1"/>
</dbReference>
<keyword evidence="2" id="KW-1003">Cell membrane</keyword>
<evidence type="ECO:0000256" key="8">
    <source>
        <dbReference type="ARBA" id="ARBA00022889"/>
    </source>
</evidence>
<feature type="transmembrane region" description="Helical" evidence="17">
    <location>
        <begin position="2296"/>
        <end position="2322"/>
    </location>
</feature>
<comment type="caution">
    <text evidence="19">The sequence shown here is derived from an EMBL/GenBank/DDBJ whole genome shotgun (WGS) entry which is preliminary data.</text>
</comment>
<evidence type="ECO:0000256" key="12">
    <source>
        <dbReference type="ARBA" id="ARBA00023180"/>
    </source>
</evidence>
<dbReference type="FunFam" id="2.60.40.60:FF:000092">
    <property type="entry name" value="Protocadherin 8"/>
    <property type="match status" value="1"/>
</dbReference>
<dbReference type="GO" id="GO:0007156">
    <property type="term" value="P:homophilic cell adhesion via plasma membrane adhesion molecules"/>
    <property type="evidence" value="ECO:0007669"/>
    <property type="project" value="InterPro"/>
</dbReference>
<feature type="domain" description="Cadherin" evidence="18">
    <location>
        <begin position="2087"/>
        <end position="2181"/>
    </location>
</feature>
<evidence type="ECO:0000313" key="19">
    <source>
        <dbReference type="EMBL" id="KAG7155154.1"/>
    </source>
</evidence>
<evidence type="ECO:0000256" key="5">
    <source>
        <dbReference type="ARBA" id="ARBA00022729"/>
    </source>
</evidence>
<dbReference type="GO" id="GO:0007163">
    <property type="term" value="P:establishment or maintenance of cell polarity"/>
    <property type="evidence" value="ECO:0007669"/>
    <property type="project" value="UniProtKB-ARBA"/>
</dbReference>
<dbReference type="GO" id="GO:0005886">
    <property type="term" value="C:plasma membrane"/>
    <property type="evidence" value="ECO:0007669"/>
    <property type="project" value="UniProtKB-SubCell"/>
</dbReference>
<keyword evidence="3" id="KW-0245">EGF-like domain</keyword>
<feature type="region of interest" description="Disordered" evidence="16">
    <location>
        <begin position="2623"/>
        <end position="2723"/>
    </location>
</feature>
<feature type="domain" description="Cadherin" evidence="18">
    <location>
        <begin position="1239"/>
        <end position="1343"/>
    </location>
</feature>
<evidence type="ECO:0000313" key="20">
    <source>
        <dbReference type="Proteomes" id="UP000747542"/>
    </source>
</evidence>
<feature type="domain" description="Cadherin" evidence="18">
    <location>
        <begin position="284"/>
        <end position="395"/>
    </location>
</feature>
<keyword evidence="6" id="KW-0677">Repeat</keyword>
<dbReference type="PROSITE" id="PS50268">
    <property type="entry name" value="CADHERIN_2"/>
    <property type="match status" value="22"/>
</dbReference>
<feature type="compositionally biased region" description="Low complexity" evidence="16">
    <location>
        <begin position="2384"/>
        <end position="2398"/>
    </location>
</feature>
<evidence type="ECO:0000256" key="15">
    <source>
        <dbReference type="RuleBase" id="RU004357"/>
    </source>
</evidence>
<feature type="domain" description="Cadherin" evidence="18">
    <location>
        <begin position="713"/>
        <end position="818"/>
    </location>
</feature>
<feature type="domain" description="Cadherin" evidence="18">
    <location>
        <begin position="1556"/>
        <end position="1661"/>
    </location>
</feature>
<accession>A0A8J5JL57</accession>
<dbReference type="PANTHER" id="PTHR24025:SF28">
    <property type="entry name" value="PUTATIVE-RELATED"/>
    <property type="match status" value="1"/>
</dbReference>
<evidence type="ECO:0000256" key="10">
    <source>
        <dbReference type="ARBA" id="ARBA00023136"/>
    </source>
</evidence>
<evidence type="ECO:0000256" key="16">
    <source>
        <dbReference type="SAM" id="MobiDB-lite"/>
    </source>
</evidence>
<feature type="domain" description="Cadherin" evidence="18">
    <location>
        <begin position="932"/>
        <end position="1030"/>
    </location>
</feature>
<dbReference type="GO" id="GO:0048589">
    <property type="term" value="P:developmental growth"/>
    <property type="evidence" value="ECO:0007669"/>
    <property type="project" value="UniProtKB-ARBA"/>
</dbReference>
<dbReference type="GO" id="GO:0001736">
    <property type="term" value="P:establishment of planar polarity"/>
    <property type="evidence" value="ECO:0007669"/>
    <property type="project" value="UniProtKB-ARBA"/>
</dbReference>
<keyword evidence="9 17" id="KW-1133">Transmembrane helix</keyword>
<keyword evidence="8 14" id="KW-0130">Cell adhesion</keyword>
<evidence type="ECO:0000256" key="13">
    <source>
        <dbReference type="PROSITE-ProRule" id="PRU00043"/>
    </source>
</evidence>
<feature type="domain" description="Cadherin" evidence="18">
    <location>
        <begin position="1867"/>
        <end position="1972"/>
    </location>
</feature>
<organism evidence="19 20">
    <name type="scientific">Homarus americanus</name>
    <name type="common">American lobster</name>
    <dbReference type="NCBI Taxonomy" id="6706"/>
    <lineage>
        <taxon>Eukaryota</taxon>
        <taxon>Metazoa</taxon>
        <taxon>Ecdysozoa</taxon>
        <taxon>Arthropoda</taxon>
        <taxon>Crustacea</taxon>
        <taxon>Multicrustacea</taxon>
        <taxon>Malacostraca</taxon>
        <taxon>Eumalacostraca</taxon>
        <taxon>Eucarida</taxon>
        <taxon>Decapoda</taxon>
        <taxon>Pleocyemata</taxon>
        <taxon>Astacidea</taxon>
        <taxon>Nephropoidea</taxon>
        <taxon>Nephropidae</taxon>
        <taxon>Homarus</taxon>
    </lineage>
</organism>
<evidence type="ECO:0000259" key="18">
    <source>
        <dbReference type="PROSITE" id="PS50268"/>
    </source>
</evidence>
<dbReference type="Pfam" id="PF00028">
    <property type="entry name" value="Cadherin"/>
    <property type="match status" value="22"/>
</dbReference>
<evidence type="ECO:0000256" key="2">
    <source>
        <dbReference type="ARBA" id="ARBA00022475"/>
    </source>
</evidence>
<feature type="domain" description="Cadherin" evidence="18">
    <location>
        <begin position="819"/>
        <end position="926"/>
    </location>
</feature>
<feature type="domain" description="Cadherin" evidence="18">
    <location>
        <begin position="86"/>
        <end position="190"/>
    </location>
</feature>
<dbReference type="EMBL" id="JAHLQT010042963">
    <property type="protein sequence ID" value="KAG7155154.1"/>
    <property type="molecule type" value="Genomic_DNA"/>
</dbReference>
<dbReference type="Gene3D" id="2.60.40.60">
    <property type="entry name" value="Cadherins"/>
    <property type="match status" value="22"/>
</dbReference>
<name>A0A8J5JL57_HOMAM</name>
<keyword evidence="10 17" id="KW-0472">Membrane</keyword>
<feature type="domain" description="Cadherin" evidence="18">
    <location>
        <begin position="1450"/>
        <end position="1555"/>
    </location>
</feature>
<evidence type="ECO:0000256" key="17">
    <source>
        <dbReference type="SAM" id="Phobius"/>
    </source>
</evidence>
<evidence type="ECO:0000256" key="4">
    <source>
        <dbReference type="ARBA" id="ARBA00022692"/>
    </source>
</evidence>
<dbReference type="FunFam" id="2.60.40.60:FF:000058">
    <property type="entry name" value="FAT atypical cadherin 3"/>
    <property type="match status" value="1"/>
</dbReference>
<keyword evidence="12" id="KW-0325">Glycoprotein</keyword>
<feature type="region of interest" description="Disordered" evidence="16">
    <location>
        <begin position="2340"/>
        <end position="2407"/>
    </location>
</feature>
<dbReference type="GO" id="GO:0009887">
    <property type="term" value="P:animal organ morphogenesis"/>
    <property type="evidence" value="ECO:0007669"/>
    <property type="project" value="UniProtKB-ARBA"/>
</dbReference>
<proteinExistence type="predicted"/>
<dbReference type="GO" id="GO:0005911">
    <property type="term" value="C:cell-cell junction"/>
    <property type="evidence" value="ECO:0007669"/>
    <property type="project" value="TreeGrafter"/>
</dbReference>
<dbReference type="FunFam" id="2.60.40.60:FF:000035">
    <property type="entry name" value="Protocadherin Fat 3"/>
    <property type="match status" value="1"/>
</dbReference>
<reference evidence="19" key="1">
    <citation type="journal article" date="2021" name="Sci. Adv.">
        <title>The American lobster genome reveals insights on longevity, neural, and immune adaptations.</title>
        <authorList>
            <person name="Polinski J.M."/>
            <person name="Zimin A.V."/>
            <person name="Clark K.F."/>
            <person name="Kohn A.B."/>
            <person name="Sadowski N."/>
            <person name="Timp W."/>
            <person name="Ptitsyn A."/>
            <person name="Khanna P."/>
            <person name="Romanova D.Y."/>
            <person name="Williams P."/>
            <person name="Greenwood S.J."/>
            <person name="Moroz L.L."/>
            <person name="Walt D.R."/>
            <person name="Bodnar A.G."/>
        </authorList>
    </citation>
    <scope>NUCLEOTIDE SEQUENCE</scope>
    <source>
        <strain evidence="19">GMGI-L3</strain>
    </source>
</reference>
<feature type="domain" description="Cadherin" evidence="18">
    <location>
        <begin position="2182"/>
        <end position="2288"/>
    </location>
</feature>
<dbReference type="FunFam" id="2.60.40.60:FF:000104">
    <property type="entry name" value="cadherin-23 isoform X1"/>
    <property type="match status" value="1"/>
</dbReference>
<evidence type="ECO:0000256" key="3">
    <source>
        <dbReference type="ARBA" id="ARBA00022536"/>
    </source>
</evidence>
<feature type="domain" description="Cadherin" evidence="18">
    <location>
        <begin position="1762"/>
        <end position="1866"/>
    </location>
</feature>
<keyword evidence="4 14" id="KW-0812">Transmembrane</keyword>
<dbReference type="CDD" id="cd11304">
    <property type="entry name" value="Cadherin_repeat"/>
    <property type="match status" value="22"/>
</dbReference>
<dbReference type="FunFam" id="2.60.40.60:FF:000135">
    <property type="entry name" value="cadherin-23 isoform X1"/>
    <property type="match status" value="1"/>
</dbReference>
<dbReference type="Gene3D" id="4.10.900.10">
    <property type="entry name" value="TCF3-CBD (Catenin binding domain)"/>
    <property type="match status" value="1"/>
</dbReference>
<feature type="domain" description="Cadherin" evidence="18">
    <location>
        <begin position="1661"/>
        <end position="1761"/>
    </location>
</feature>
<dbReference type="FunFam" id="2.60.40.60:FF:000134">
    <property type="entry name" value="protocadherin Fat 4"/>
    <property type="match status" value="1"/>
</dbReference>
<comment type="subcellular location">
    <subcellularLocation>
        <location evidence="14">Cell membrane</location>
        <topology evidence="14">Single-pass type I membrane protein</topology>
    </subcellularLocation>
    <subcellularLocation>
        <location evidence="1">Membrane</location>
        <topology evidence="1">Single-pass membrane protein</topology>
    </subcellularLocation>
</comment>
<feature type="domain" description="Cadherin" evidence="18">
    <location>
        <begin position="1973"/>
        <end position="2078"/>
    </location>
</feature>
<dbReference type="FunFam" id="2.60.40.60:FF:000226">
    <property type="entry name" value="Dachsous, isoform B"/>
    <property type="match status" value="1"/>
</dbReference>
<evidence type="ECO:0000256" key="1">
    <source>
        <dbReference type="ARBA" id="ARBA00004167"/>
    </source>
</evidence>
<feature type="domain" description="Cadherin" evidence="18">
    <location>
        <begin position="3"/>
        <end position="85"/>
    </location>
</feature>
<evidence type="ECO:0000256" key="14">
    <source>
        <dbReference type="RuleBase" id="RU003318"/>
    </source>
</evidence>
<dbReference type="InterPro" id="IPR000233">
    <property type="entry name" value="Cadherin_Y-type_LIR"/>
</dbReference>
<keyword evidence="5" id="KW-0732">Signal</keyword>
<feature type="domain" description="Cadherin" evidence="18">
    <location>
        <begin position="1031"/>
        <end position="1135"/>
    </location>
</feature>
<keyword evidence="7 13" id="KW-0106">Calcium</keyword>
<feature type="domain" description="Cadherin" evidence="18">
    <location>
        <begin position="396"/>
        <end position="500"/>
    </location>
</feature>
<dbReference type="InterPro" id="IPR002126">
    <property type="entry name" value="Cadherin-like_dom"/>
</dbReference>
<keyword evidence="11" id="KW-1015">Disulfide bond</keyword>
<dbReference type="Proteomes" id="UP000747542">
    <property type="component" value="Unassembled WGS sequence"/>
</dbReference>
<feature type="domain" description="Cadherin" evidence="18">
    <location>
        <begin position="1136"/>
        <end position="1238"/>
    </location>
</feature>
<evidence type="ECO:0000256" key="11">
    <source>
        <dbReference type="ARBA" id="ARBA00023157"/>
    </source>
</evidence>
<dbReference type="InterPro" id="IPR050971">
    <property type="entry name" value="Cadherin-domain_protein"/>
</dbReference>
<dbReference type="PRINTS" id="PR00205">
    <property type="entry name" value="CADHERIN"/>
</dbReference>
<dbReference type="Pfam" id="PF01049">
    <property type="entry name" value="CADH_Y-type_LIR"/>
    <property type="match status" value="1"/>
</dbReference>
<gene>
    <name evidence="19" type="primary">ds-L</name>
    <name evidence="19" type="ORF">Hamer_G022213</name>
</gene>
<keyword evidence="20" id="KW-1185">Reference proteome</keyword>
<feature type="domain" description="Cadherin" evidence="18">
    <location>
        <begin position="1344"/>
        <end position="1449"/>
    </location>
</feature>